<organism evidence="2 3">
    <name type="scientific">Colletotrichum destructivum</name>
    <dbReference type="NCBI Taxonomy" id="34406"/>
    <lineage>
        <taxon>Eukaryota</taxon>
        <taxon>Fungi</taxon>
        <taxon>Dikarya</taxon>
        <taxon>Ascomycota</taxon>
        <taxon>Pezizomycotina</taxon>
        <taxon>Sordariomycetes</taxon>
        <taxon>Hypocreomycetidae</taxon>
        <taxon>Glomerellales</taxon>
        <taxon>Glomerellaceae</taxon>
        <taxon>Colletotrichum</taxon>
        <taxon>Colletotrichum destructivum species complex</taxon>
    </lineage>
</organism>
<dbReference type="GeneID" id="87947903"/>
<name>A0AAX4IT41_9PEZI</name>
<evidence type="ECO:0000256" key="1">
    <source>
        <dbReference type="SAM" id="MobiDB-lite"/>
    </source>
</evidence>
<protein>
    <submittedName>
        <fullName evidence="2">Uncharacterized protein</fullName>
    </submittedName>
</protein>
<sequence length="130" mass="14605">MVFIHRSTDDEASRPIGAHGLWGKAKDTRETKRQPALFPAETHRPQRGGEEEEEGPKSASSDVRVGSHARTAASPGLWRRLDSRQSVQRTELSPAQRIWLVRTHAPTDEQMMISMASRDGNELRRDVVPV</sequence>
<feature type="region of interest" description="Disordered" evidence="1">
    <location>
        <begin position="1"/>
        <end position="94"/>
    </location>
</feature>
<reference evidence="3" key="1">
    <citation type="journal article" date="2023" name="bioRxiv">
        <title>Complete genome of the Medicago anthracnose fungus, Colletotrichum destructivum, reveals a mini-chromosome-like region within a core chromosome.</title>
        <authorList>
            <person name="Lapalu N."/>
            <person name="Simon A."/>
            <person name="Lu A."/>
            <person name="Plaumann P.-L."/>
            <person name="Amselem J."/>
            <person name="Pigne S."/>
            <person name="Auger A."/>
            <person name="Koch C."/>
            <person name="Dallery J.-F."/>
            <person name="O'Connell R.J."/>
        </authorList>
    </citation>
    <scope>NUCLEOTIDE SEQUENCE [LARGE SCALE GENOMIC DNA]</scope>
    <source>
        <strain evidence="3">CBS 520.97</strain>
    </source>
</reference>
<proteinExistence type="predicted"/>
<feature type="compositionally biased region" description="Basic and acidic residues" evidence="1">
    <location>
        <begin position="24"/>
        <end position="33"/>
    </location>
</feature>
<feature type="compositionally biased region" description="Basic and acidic residues" evidence="1">
    <location>
        <begin position="1"/>
        <end position="13"/>
    </location>
</feature>
<dbReference type="RefSeq" id="XP_062783610.1">
    <property type="nucleotide sequence ID" value="XM_062927559.1"/>
</dbReference>
<gene>
    <name evidence="2" type="ORF">CDEST_11403</name>
</gene>
<evidence type="ECO:0000313" key="3">
    <source>
        <dbReference type="Proteomes" id="UP001322277"/>
    </source>
</evidence>
<dbReference type="AlphaFoldDB" id="A0AAX4IT41"/>
<dbReference type="EMBL" id="CP137311">
    <property type="protein sequence ID" value="WQF86389.1"/>
    <property type="molecule type" value="Genomic_DNA"/>
</dbReference>
<keyword evidence="3" id="KW-1185">Reference proteome</keyword>
<feature type="compositionally biased region" description="Polar residues" evidence="1">
    <location>
        <begin position="84"/>
        <end position="93"/>
    </location>
</feature>
<dbReference type="KEGG" id="cdet:87947903"/>
<evidence type="ECO:0000313" key="2">
    <source>
        <dbReference type="EMBL" id="WQF86389.1"/>
    </source>
</evidence>
<dbReference type="Proteomes" id="UP001322277">
    <property type="component" value="Chromosome 7"/>
</dbReference>
<accession>A0AAX4IT41</accession>